<organism evidence="2 3">
    <name type="scientific">Eshraghiella crossota DSM 2876</name>
    <dbReference type="NCBI Taxonomy" id="511680"/>
    <lineage>
        <taxon>Bacteria</taxon>
        <taxon>Bacillati</taxon>
        <taxon>Bacillota</taxon>
        <taxon>Clostridia</taxon>
        <taxon>Lachnospirales</taxon>
        <taxon>Lachnospiraceae</taxon>
        <taxon>Eshraghiella</taxon>
    </lineage>
</organism>
<name>D4S277_9FIRM</name>
<dbReference type="Pfam" id="PF05147">
    <property type="entry name" value="LANC_like"/>
    <property type="match status" value="1"/>
</dbReference>
<reference evidence="2 3" key="1">
    <citation type="submission" date="2010-02" db="EMBL/GenBank/DDBJ databases">
        <authorList>
            <person name="Weinstock G."/>
            <person name="Sodergren E."/>
            <person name="Clifton S."/>
            <person name="Fulton L."/>
            <person name="Fulton B."/>
            <person name="Courtney L."/>
            <person name="Fronick C."/>
            <person name="Harrison M."/>
            <person name="Strong C."/>
            <person name="Farmer C."/>
            <person name="Delahaunty K."/>
            <person name="Markovic C."/>
            <person name="Hall O."/>
            <person name="Minx P."/>
            <person name="Tomlinson C."/>
            <person name="Mitreva M."/>
            <person name="Nelson J."/>
            <person name="Hou S."/>
            <person name="Wollam A."/>
            <person name="Pepin K.H."/>
            <person name="Johnson M."/>
            <person name="Bhonagiri V."/>
            <person name="Zhang X."/>
            <person name="Suruliraj S."/>
            <person name="Warren W."/>
            <person name="Chinwalla A."/>
            <person name="Mardis E.R."/>
            <person name="Wilson R.K."/>
        </authorList>
    </citation>
    <scope>NUCLEOTIDE SEQUENCE [LARGE SCALE GENOMIC DNA]</scope>
    <source>
        <strain evidence="2 3">DSM 2876</strain>
    </source>
</reference>
<comment type="caution">
    <text evidence="2">The sequence shown here is derived from an EMBL/GenBank/DDBJ whole genome shotgun (WGS) entry which is preliminary data.</text>
</comment>
<keyword evidence="1" id="KW-0479">Metal-binding</keyword>
<dbReference type="GO" id="GO:0031179">
    <property type="term" value="P:peptide modification"/>
    <property type="evidence" value="ECO:0007669"/>
    <property type="project" value="InterPro"/>
</dbReference>
<dbReference type="SUPFAM" id="SSF158745">
    <property type="entry name" value="LanC-like"/>
    <property type="match status" value="1"/>
</dbReference>
<accession>D4S277</accession>
<dbReference type="Gene3D" id="1.50.10.20">
    <property type="match status" value="1"/>
</dbReference>
<dbReference type="GO" id="GO:0046872">
    <property type="term" value="F:metal ion binding"/>
    <property type="evidence" value="ECO:0007669"/>
    <property type="project" value="UniProtKB-KW"/>
</dbReference>
<dbReference type="EMBL" id="ABWN01000037">
    <property type="protein sequence ID" value="EFF67634.1"/>
    <property type="molecule type" value="Genomic_DNA"/>
</dbReference>
<dbReference type="STRING" id="45851.BHV86_04375"/>
<feature type="binding site" evidence="1">
    <location>
        <position position="352"/>
    </location>
    <ligand>
        <name>Zn(2+)</name>
        <dbReference type="ChEBI" id="CHEBI:29105"/>
    </ligand>
</feature>
<dbReference type="CDD" id="cd04434">
    <property type="entry name" value="LanC_like"/>
    <property type="match status" value="1"/>
</dbReference>
<evidence type="ECO:0000313" key="2">
    <source>
        <dbReference type="EMBL" id="EFF67634.1"/>
    </source>
</evidence>
<dbReference type="HOGENOM" id="CLU_049722_0_0_9"/>
<dbReference type="Proteomes" id="UP000006238">
    <property type="component" value="Unassembled WGS sequence"/>
</dbReference>
<dbReference type="PRINTS" id="PR01950">
    <property type="entry name" value="LANCSUPER"/>
</dbReference>
<keyword evidence="3" id="KW-1185">Reference proteome</keyword>
<dbReference type="GO" id="GO:0005886">
    <property type="term" value="C:plasma membrane"/>
    <property type="evidence" value="ECO:0007669"/>
    <property type="project" value="TreeGrafter"/>
</dbReference>
<evidence type="ECO:0000256" key="1">
    <source>
        <dbReference type="PIRSR" id="PIRSR607822-1"/>
    </source>
</evidence>
<dbReference type="SMART" id="SM01260">
    <property type="entry name" value="LANC_like"/>
    <property type="match status" value="1"/>
</dbReference>
<dbReference type="PANTHER" id="PTHR12736:SF7">
    <property type="entry name" value="LANC-LIKE PROTEIN 3"/>
    <property type="match status" value="1"/>
</dbReference>
<feature type="binding site" evidence="1">
    <location>
        <position position="300"/>
    </location>
    <ligand>
        <name>Zn(2+)</name>
        <dbReference type="ChEBI" id="CHEBI:29105"/>
    </ligand>
</feature>
<protein>
    <submittedName>
        <fullName evidence="2">Lanthionine synthetase C-like protein</fullName>
    </submittedName>
</protein>
<gene>
    <name evidence="2" type="ORF">BUTYVIB_02199</name>
</gene>
<dbReference type="PANTHER" id="PTHR12736">
    <property type="entry name" value="LANC-LIKE PROTEIN"/>
    <property type="match status" value="1"/>
</dbReference>
<keyword evidence="1" id="KW-0862">Zinc</keyword>
<dbReference type="AlphaFoldDB" id="D4S277"/>
<evidence type="ECO:0000313" key="3">
    <source>
        <dbReference type="Proteomes" id="UP000006238"/>
    </source>
</evidence>
<dbReference type="RefSeq" id="WP_005604232.1">
    <property type="nucleotide sequence ID" value="NZ_GG663524.1"/>
</dbReference>
<sequence length="450" mass="50710">MADRLINVFRKSKLNDYLESAEKTAGWIKKYEIADEKGKHWKISGTEGKDPDAVESSFLTDTSLYGGAAGIGYFYLQLYELTGAEKYLEEAEDAAEYLINTYEKEDVVNPGIYNGLSGQGIFTLLLYDKTGDERYLQFAKTLAEDSYTQSVKDEKGIHWNGWYDYMGDGGVIAYWMYLAEKTKDGHYLKYAKEALDAILSLKKQFSGDSIYFELFDPSVYFTGVPSGGVVPNFAHGTAGIVYLLTKYYEVTKDEEYLKYAVQGYNFLKEIANCTEKASIVPYLYFKGGENKYDVSYLGFCHGPVGDGITVRELYLATGDKEYLDFYNRLTEALIEAGVPYKHSAGYWNNCICCGTSGILLHFIDAAKLTGNEKYKDYADKIAYKLLNDAYTDSEGNRWYDAWTRVKPWDVDAHLGLFVGAAGNASALLSYYSDKTGKKTTPVFEYQEAFA</sequence>
<dbReference type="GeneID" id="98917682"/>
<dbReference type="eggNOG" id="COG4403">
    <property type="taxonomic scope" value="Bacteria"/>
</dbReference>
<dbReference type="InterPro" id="IPR007822">
    <property type="entry name" value="LANC-like"/>
</dbReference>
<proteinExistence type="predicted"/>